<feature type="compositionally biased region" description="Low complexity" evidence="5">
    <location>
        <begin position="556"/>
        <end position="581"/>
    </location>
</feature>
<reference evidence="7" key="1">
    <citation type="submission" date="2015-10" db="EMBL/GenBank/DDBJ databases">
        <authorList>
            <person name="Regsiter A."/>
            <person name="william w."/>
        </authorList>
    </citation>
    <scope>NUCLEOTIDE SEQUENCE</scope>
    <source>
        <strain evidence="7">Montdore</strain>
    </source>
</reference>
<keyword evidence="1" id="KW-0479">Metal-binding</keyword>
<evidence type="ECO:0000259" key="6">
    <source>
        <dbReference type="PROSITE" id="PS50016"/>
    </source>
</evidence>
<keyword evidence="3" id="KW-0862">Zinc</keyword>
<feature type="region of interest" description="Disordered" evidence="5">
    <location>
        <begin position="337"/>
        <end position="608"/>
    </location>
</feature>
<dbReference type="PANTHER" id="PTHR47636">
    <property type="entry name" value="TRANSCRIPTIONAL REGULATORY PROTEIN RCO1"/>
    <property type="match status" value="1"/>
</dbReference>
<feature type="compositionally biased region" description="Polar residues" evidence="5">
    <location>
        <begin position="229"/>
        <end position="268"/>
    </location>
</feature>
<feature type="compositionally biased region" description="Basic and acidic residues" evidence="5">
    <location>
        <begin position="518"/>
        <end position="530"/>
    </location>
</feature>
<feature type="compositionally biased region" description="Low complexity" evidence="5">
    <location>
        <begin position="195"/>
        <end position="206"/>
    </location>
</feature>
<dbReference type="Proteomes" id="UP001412239">
    <property type="component" value="Unassembled WGS sequence"/>
</dbReference>
<keyword evidence="2 4" id="KW-0863">Zinc-finger</keyword>
<dbReference type="InterPro" id="IPR013083">
    <property type="entry name" value="Znf_RING/FYVE/PHD"/>
</dbReference>
<dbReference type="CDD" id="cd15535">
    <property type="entry name" value="PHD1_Rco1"/>
    <property type="match status" value="1"/>
</dbReference>
<dbReference type="GO" id="GO:0008270">
    <property type="term" value="F:zinc ion binding"/>
    <property type="evidence" value="ECO:0007669"/>
    <property type="project" value="UniProtKB-KW"/>
</dbReference>
<gene>
    <name evidence="7" type="ORF">GSTUAT00007986001</name>
</gene>
<dbReference type="InterPro" id="IPR011011">
    <property type="entry name" value="Znf_FYVE_PHD"/>
</dbReference>
<dbReference type="EMBL" id="LN891160">
    <property type="protein sequence ID" value="CUS07932.1"/>
    <property type="molecule type" value="Genomic_DNA"/>
</dbReference>
<evidence type="ECO:0000256" key="1">
    <source>
        <dbReference type="ARBA" id="ARBA00022723"/>
    </source>
</evidence>
<dbReference type="SMART" id="SM00249">
    <property type="entry name" value="PHD"/>
    <property type="match status" value="2"/>
</dbReference>
<dbReference type="InterPro" id="IPR052819">
    <property type="entry name" value="Chromatin_regulatory_protein"/>
</dbReference>
<accession>A0A292PJV3</accession>
<feature type="region of interest" description="Disordered" evidence="5">
    <location>
        <begin position="1"/>
        <end position="79"/>
    </location>
</feature>
<dbReference type="PROSITE" id="PS50016">
    <property type="entry name" value="ZF_PHD_2"/>
    <property type="match status" value="1"/>
</dbReference>
<dbReference type="GO" id="GO:0006357">
    <property type="term" value="P:regulation of transcription by RNA polymerase II"/>
    <property type="evidence" value="ECO:0007669"/>
    <property type="project" value="TreeGrafter"/>
</dbReference>
<organism evidence="7 8">
    <name type="scientific">Tuber aestivum</name>
    <name type="common">summer truffle</name>
    <dbReference type="NCBI Taxonomy" id="59557"/>
    <lineage>
        <taxon>Eukaryota</taxon>
        <taxon>Fungi</taxon>
        <taxon>Dikarya</taxon>
        <taxon>Ascomycota</taxon>
        <taxon>Pezizomycotina</taxon>
        <taxon>Pezizomycetes</taxon>
        <taxon>Pezizales</taxon>
        <taxon>Tuberaceae</taxon>
        <taxon>Tuber</taxon>
    </lineage>
</organism>
<dbReference type="InterPro" id="IPR019787">
    <property type="entry name" value="Znf_PHD-finger"/>
</dbReference>
<dbReference type="AlphaFoldDB" id="A0A292PJV3"/>
<feature type="compositionally biased region" description="Polar residues" evidence="5">
    <location>
        <begin position="34"/>
        <end position="44"/>
    </location>
</feature>
<dbReference type="Gene3D" id="3.30.40.10">
    <property type="entry name" value="Zinc/RING finger domain, C3HC4 (zinc finger)"/>
    <property type="match status" value="2"/>
</dbReference>
<feature type="compositionally biased region" description="Basic and acidic residues" evidence="5">
    <location>
        <begin position="441"/>
        <end position="451"/>
    </location>
</feature>
<dbReference type="PROSITE" id="PS01359">
    <property type="entry name" value="ZF_PHD_1"/>
    <property type="match status" value="1"/>
</dbReference>
<evidence type="ECO:0000313" key="8">
    <source>
        <dbReference type="Proteomes" id="UP001412239"/>
    </source>
</evidence>
<feature type="compositionally biased region" description="Low complexity" evidence="5">
    <location>
        <begin position="45"/>
        <end position="64"/>
    </location>
</feature>
<evidence type="ECO:0000313" key="7">
    <source>
        <dbReference type="EMBL" id="CUS07932.1"/>
    </source>
</evidence>
<feature type="compositionally biased region" description="Low complexity" evidence="5">
    <location>
        <begin position="16"/>
        <end position="30"/>
    </location>
</feature>
<dbReference type="InterPro" id="IPR019786">
    <property type="entry name" value="Zinc_finger_PHD-type_CS"/>
</dbReference>
<feature type="region of interest" description="Disordered" evidence="5">
    <location>
        <begin position="93"/>
        <end position="130"/>
    </location>
</feature>
<dbReference type="PANTHER" id="PTHR47636:SF1">
    <property type="entry name" value="TRANSCRIPTIONAL REGULATORY PROTEIN RCO1"/>
    <property type="match status" value="1"/>
</dbReference>
<sequence length="1052" mass="111477">MPPKESKASPAPGVARSSRTSRPSTRRSTPVGTPASTKPSGQTLSSVQPQASTSTSTTQVDTPVNWSEPPLATPKASYKEYDDKASVNVSTQHMLPLGELPSTKMMEATSRQRPGQPAKRKKGGKLAVSTPVPAAATPAAVSPPAAAMEASASPANGTAVVGMVATGNGGVGGGGAGQGPLTSGGTPAPAPAAPAAPVAPARPVQASKVKSDVSSTPVVTASSPTAPSLSRSPGINPQTPNSANGARPSTTAPSNVWINGQAPNSKTPQGRHRLEMVVDAAIERSNQIGNLGLGRAIKKLYDESLSNNLLADLLDAVLAQRATPAQVLQFQTYVKNARDPNSKSAEPCSGLPSNGDGNGQPPPPAAPPAPAAPPPTPATQPAPPPQEPAAEVKEVNGSTPSSSATANSIRKDKVDKEKKEKVDRKADRKDKRRNGVKRSRGPKDQENKVGEESESELSSVSSELFGGRAEPEGTSASVGSQPESSHSSLDISFTPMNQPPTRPKGTSERAPKKPKKGVPADDEVRTESNVRDPPPPPIVPRGTRATATNPRKRARSLSTASTPPPAGSNSASTTPSASGAASGSGSGALGTPNMLPAQPPKKKPKGNKIKISLRVSPVKKAAADPIVVTAGIGDLSDNRRVRYGSEEVSENEDVCAVCNGPGRFLCCERCPRSFHFTCLNPPLEEVPEGMWFCNKCTTQHNPPPKPPRGLFVDLIDNINRRNPSSFRLPSEIRNYFVGVETGPLGEYVDVRDNKTQRFGRSGFLEEYDTHRLKDKSGNIILCHSCRKSAADGQRIISCDFCPLNWHLDCVSPMPMSNPPPAQKKWMCPAHADMYQPRRPKKAIIVDAYLRRGMKNNGVIEIENEEEETFEEVLISGVVYRLPERGIKLDFIEKIKNERDYAQKRRKLDTTVLGNSTPMPQTPIPNLVSPVPIEGVPSELQATVQSLVELSSKERLNDSFESDGLGSLVSVLIEKAPAELRALFTEKSLIPLNQPLSPAASLDTALTPNALEVEKRQLLALQELISRRIETISCPALQIPAMPRPHLAGAESS</sequence>
<dbReference type="SUPFAM" id="SSF57903">
    <property type="entry name" value="FYVE/PHD zinc finger"/>
    <property type="match status" value="2"/>
</dbReference>
<dbReference type="GO" id="GO:0032221">
    <property type="term" value="C:Rpd3S complex"/>
    <property type="evidence" value="ECO:0007669"/>
    <property type="project" value="TreeGrafter"/>
</dbReference>
<proteinExistence type="predicted"/>
<feature type="region of interest" description="Disordered" evidence="5">
    <location>
        <begin position="174"/>
        <end position="271"/>
    </location>
</feature>
<dbReference type="InterPro" id="IPR001965">
    <property type="entry name" value="Znf_PHD"/>
</dbReference>
<feature type="compositionally biased region" description="Polar residues" evidence="5">
    <location>
        <begin position="396"/>
        <end position="408"/>
    </location>
</feature>
<evidence type="ECO:0000256" key="4">
    <source>
        <dbReference type="PROSITE-ProRule" id="PRU00146"/>
    </source>
</evidence>
<dbReference type="Pfam" id="PF00628">
    <property type="entry name" value="PHD"/>
    <property type="match status" value="2"/>
</dbReference>
<feature type="compositionally biased region" description="Basic and acidic residues" evidence="5">
    <location>
        <begin position="409"/>
        <end position="429"/>
    </location>
</feature>
<evidence type="ECO:0000256" key="5">
    <source>
        <dbReference type="SAM" id="MobiDB-lite"/>
    </source>
</evidence>
<protein>
    <recommendedName>
        <fullName evidence="6">PHD-type domain-containing protein</fullName>
    </recommendedName>
</protein>
<keyword evidence="8" id="KW-1185">Reference proteome</keyword>
<evidence type="ECO:0000256" key="2">
    <source>
        <dbReference type="ARBA" id="ARBA00022771"/>
    </source>
</evidence>
<feature type="compositionally biased region" description="Polar residues" evidence="5">
    <location>
        <begin position="474"/>
        <end position="496"/>
    </location>
</feature>
<feature type="compositionally biased region" description="Low complexity" evidence="5">
    <location>
        <begin position="213"/>
        <end position="228"/>
    </location>
</feature>
<evidence type="ECO:0000256" key="3">
    <source>
        <dbReference type="ARBA" id="ARBA00022833"/>
    </source>
</evidence>
<feature type="domain" description="PHD-type" evidence="6">
    <location>
        <begin position="652"/>
        <end position="699"/>
    </location>
</feature>
<name>A0A292PJV3_9PEZI</name>
<feature type="compositionally biased region" description="Basic residues" evidence="5">
    <location>
        <begin position="430"/>
        <end position="440"/>
    </location>
</feature>
<feature type="compositionally biased region" description="Pro residues" evidence="5">
    <location>
        <begin position="360"/>
        <end position="387"/>
    </location>
</feature>